<feature type="region of interest" description="Disordered" evidence="1">
    <location>
        <begin position="330"/>
        <end position="364"/>
    </location>
</feature>
<reference evidence="5" key="2">
    <citation type="submission" date="2016-10" db="EMBL/GenBank/DDBJ databases">
        <authorList>
            <person name="Varghese N."/>
            <person name="Submissions S."/>
        </authorList>
    </citation>
    <scope>NUCLEOTIDE SEQUENCE [LARGE SCALE GENOMIC DNA]</scope>
    <source>
        <strain evidence="5">DSM 25227</strain>
    </source>
</reference>
<evidence type="ECO:0000256" key="1">
    <source>
        <dbReference type="SAM" id="MobiDB-lite"/>
    </source>
</evidence>
<evidence type="ECO:0000313" key="3">
    <source>
        <dbReference type="EMBL" id="SSA38680.1"/>
    </source>
</evidence>
<accession>A0A2Y9A2K1</accession>
<feature type="compositionally biased region" description="Basic and acidic residues" evidence="1">
    <location>
        <begin position="166"/>
        <end position="177"/>
    </location>
</feature>
<sequence length="364" mass="41172">MTCGRKHLESPDWKNECPRYRVRLFLSADLSNSTSYKSSRAPHQWVPTFRDFYGDFSSLFRRKHIFQIEALDHNVDSLKDRKPKLWKTVGDEIIFVNRVDSCFEVSLLVKAFAAALQEYNARLRSDGDRKTLGVKGSAWVASFPHPNVTIAVPTLDEEGSNDDLPENEHTEAAADEHPNRHEFLGKGLDYGFRIASNSDTTFFALSPGLANILVRANVNEDYGALSVNFVLREPISLKGVLGGTRYPVLGIPIDRDDDWGELRRLESELLGGGDTNDATLRRYLKEFIRLHEVEEPMLKVRPEDPSVEPPSYYTNQYVPNWNGAAQEVENLDSFTGDGADPKNEIPPPSYEEAEGLVNRLTRRD</sequence>
<dbReference type="AlphaFoldDB" id="A0A2Y9A2K1"/>
<reference evidence="3" key="1">
    <citation type="submission" date="2016-10" db="EMBL/GenBank/DDBJ databases">
        <authorList>
            <person name="Cai Z."/>
        </authorList>
    </citation>
    <scope>NUCLEOTIDE SEQUENCE [LARGE SCALE GENOMIC DNA]</scope>
    <source>
        <strain evidence="3">DSM 25227</strain>
    </source>
</reference>
<evidence type="ECO:0000313" key="4">
    <source>
        <dbReference type="Proteomes" id="UP000245839"/>
    </source>
</evidence>
<dbReference type="EMBL" id="UETC01000001">
    <property type="protein sequence ID" value="SSA38680.1"/>
    <property type="molecule type" value="Genomic_DNA"/>
</dbReference>
<dbReference type="EMBL" id="QGDJ01000001">
    <property type="protein sequence ID" value="PWJ22402.1"/>
    <property type="molecule type" value="Genomic_DNA"/>
</dbReference>
<name>A0A2Y9A2K1_9RHOB</name>
<dbReference type="Proteomes" id="UP000251571">
    <property type="component" value="Unassembled WGS sequence"/>
</dbReference>
<evidence type="ECO:0000313" key="5">
    <source>
        <dbReference type="Proteomes" id="UP000251571"/>
    </source>
</evidence>
<organism evidence="3 5">
    <name type="scientific">Jannaschia seohaensis</name>
    <dbReference type="NCBI Taxonomy" id="475081"/>
    <lineage>
        <taxon>Bacteria</taxon>
        <taxon>Pseudomonadati</taxon>
        <taxon>Pseudomonadota</taxon>
        <taxon>Alphaproteobacteria</taxon>
        <taxon>Rhodobacterales</taxon>
        <taxon>Roseobacteraceae</taxon>
        <taxon>Jannaschia</taxon>
    </lineage>
</organism>
<feature type="compositionally biased region" description="Acidic residues" evidence="1">
    <location>
        <begin position="156"/>
        <end position="165"/>
    </location>
</feature>
<gene>
    <name evidence="2" type="ORF">BCF38_101814</name>
    <name evidence="3" type="ORF">SAMN05421539_101814</name>
</gene>
<feature type="region of interest" description="Disordered" evidence="1">
    <location>
        <begin position="156"/>
        <end position="177"/>
    </location>
</feature>
<reference evidence="2 4" key="3">
    <citation type="submission" date="2018-03" db="EMBL/GenBank/DDBJ databases">
        <title>Genomic Encyclopedia of Archaeal and Bacterial Type Strains, Phase II (KMG-II): from individual species to whole genera.</title>
        <authorList>
            <person name="Goeker M."/>
        </authorList>
    </citation>
    <scope>NUCLEOTIDE SEQUENCE [LARGE SCALE GENOMIC DNA]</scope>
    <source>
        <strain evidence="2 4">DSM 25227</strain>
    </source>
</reference>
<protein>
    <submittedName>
        <fullName evidence="3">Uncharacterized protein</fullName>
    </submittedName>
</protein>
<keyword evidence="4" id="KW-1185">Reference proteome</keyword>
<proteinExistence type="predicted"/>
<dbReference type="Proteomes" id="UP000245839">
    <property type="component" value="Unassembled WGS sequence"/>
</dbReference>
<evidence type="ECO:0000313" key="2">
    <source>
        <dbReference type="EMBL" id="PWJ22402.1"/>
    </source>
</evidence>